<accession>A0ABS4CGA9</accession>
<dbReference type="Proteomes" id="UP000673375">
    <property type="component" value="Unassembled WGS sequence"/>
</dbReference>
<evidence type="ECO:0000313" key="2">
    <source>
        <dbReference type="Proteomes" id="UP000673375"/>
    </source>
</evidence>
<name>A0ABS4CGA9_9ENTE</name>
<dbReference type="EMBL" id="JAEDXU010000002">
    <property type="protein sequence ID" value="MBP1045591.1"/>
    <property type="molecule type" value="Genomic_DNA"/>
</dbReference>
<gene>
    <name evidence="1" type="ORF">I6N96_04825</name>
</gene>
<keyword evidence="2" id="KW-1185">Reference proteome</keyword>
<protein>
    <submittedName>
        <fullName evidence="1">Uncharacterized protein</fullName>
    </submittedName>
</protein>
<reference evidence="1 2" key="1">
    <citation type="submission" date="2020-12" db="EMBL/GenBank/DDBJ databases">
        <title>Vagococcus allomyrinae sp. nov. and Enterococcus lavae sp. nov., isolated from the larvae of Allomyrina dichotoma.</title>
        <authorList>
            <person name="Lee S.D."/>
        </authorList>
    </citation>
    <scope>NUCLEOTIDE SEQUENCE [LARGE SCALE GENOMIC DNA]</scope>
    <source>
        <strain evidence="1 2">BWM-S5</strain>
    </source>
</reference>
<comment type="caution">
    <text evidence="1">The sequence shown here is derived from an EMBL/GenBank/DDBJ whole genome shotgun (WGS) entry which is preliminary data.</text>
</comment>
<proteinExistence type="predicted"/>
<dbReference type="RefSeq" id="WP_209556383.1">
    <property type="nucleotide sequence ID" value="NZ_JAEDXU010000002.1"/>
</dbReference>
<evidence type="ECO:0000313" key="1">
    <source>
        <dbReference type="EMBL" id="MBP1045591.1"/>
    </source>
</evidence>
<sequence>MSSELKISDAEYVFAEQSLIAYLSTMAEAGSDFQKVIESVVNNALEDPLITSKLGVLSEKMSAVTEKAAELTETLNGEAHDFIAEIDEKDQFIY</sequence>
<organism evidence="1 2">
    <name type="scientific">Enterococcus larvae</name>
    <dbReference type="NCBI Taxonomy" id="2794352"/>
    <lineage>
        <taxon>Bacteria</taxon>
        <taxon>Bacillati</taxon>
        <taxon>Bacillota</taxon>
        <taxon>Bacilli</taxon>
        <taxon>Lactobacillales</taxon>
        <taxon>Enterococcaceae</taxon>
        <taxon>Enterococcus</taxon>
    </lineage>
</organism>